<organism evidence="1 2">
    <name type="scientific">Venturia effusa</name>
    <dbReference type="NCBI Taxonomy" id="50376"/>
    <lineage>
        <taxon>Eukaryota</taxon>
        <taxon>Fungi</taxon>
        <taxon>Dikarya</taxon>
        <taxon>Ascomycota</taxon>
        <taxon>Pezizomycotina</taxon>
        <taxon>Dothideomycetes</taxon>
        <taxon>Pleosporomycetidae</taxon>
        <taxon>Venturiales</taxon>
        <taxon>Venturiaceae</taxon>
        <taxon>Venturia</taxon>
    </lineage>
</organism>
<evidence type="ECO:0000313" key="2">
    <source>
        <dbReference type="Proteomes" id="UP000316270"/>
    </source>
</evidence>
<keyword evidence="2" id="KW-1185">Reference proteome</keyword>
<reference evidence="1 2" key="1">
    <citation type="submission" date="2019-07" db="EMBL/GenBank/DDBJ databases">
        <title>Finished genome of Venturia effusa.</title>
        <authorList>
            <person name="Young C.A."/>
            <person name="Cox M.P."/>
            <person name="Ganley A.R.D."/>
            <person name="David W.J."/>
        </authorList>
    </citation>
    <scope>NUCLEOTIDE SEQUENCE [LARGE SCALE GENOMIC DNA]</scope>
    <source>
        <strain evidence="2">albino</strain>
    </source>
</reference>
<proteinExistence type="predicted"/>
<protein>
    <submittedName>
        <fullName evidence="1">Uncharacterized protein</fullName>
    </submittedName>
</protein>
<name>A0A517LKN4_9PEZI</name>
<dbReference type="EMBL" id="CP042198">
    <property type="protein sequence ID" value="QDS76187.1"/>
    <property type="molecule type" value="Genomic_DNA"/>
</dbReference>
<accession>A0A517LKN4</accession>
<evidence type="ECO:0000313" key="1">
    <source>
        <dbReference type="EMBL" id="QDS76187.1"/>
    </source>
</evidence>
<gene>
    <name evidence="1" type="ORF">FKW77_008142</name>
</gene>
<sequence length="170" mass="18956">MPYLGGWYRRQNQVHDQFSQLSQTGSSDDPGAQSNYLNPIQICESQQYHLEGFSNSGAQFNYPHPSQIGGAHQHQTETFEDTKAHFSHHYPSQIGGSACHQFVSGNPPKCNEIQQDGINEATDALQCPPGSIPYLGLRHLKHMVLGESDSFFTRRRKGIDGLMVHGTPVY</sequence>
<dbReference type="Proteomes" id="UP000316270">
    <property type="component" value="Chromosome 14"/>
</dbReference>
<dbReference type="AlphaFoldDB" id="A0A517LKN4"/>